<organism evidence="1">
    <name type="scientific">Physcomitrium patens</name>
    <name type="common">Spreading-leaved earth moss</name>
    <name type="synonym">Physcomitrella patens</name>
    <dbReference type="NCBI Taxonomy" id="3218"/>
    <lineage>
        <taxon>Eukaryota</taxon>
        <taxon>Viridiplantae</taxon>
        <taxon>Streptophyta</taxon>
        <taxon>Embryophyta</taxon>
        <taxon>Bryophyta</taxon>
        <taxon>Bryophytina</taxon>
        <taxon>Bryopsida</taxon>
        <taxon>Funariidae</taxon>
        <taxon>Funariales</taxon>
        <taxon>Funariaceae</taxon>
        <taxon>Physcomitrium</taxon>
    </lineage>
</organism>
<reference evidence="2" key="3">
    <citation type="submission" date="2020-12" db="UniProtKB">
        <authorList>
            <consortium name="EnsemblPlants"/>
        </authorList>
    </citation>
    <scope>IDENTIFICATION</scope>
</reference>
<evidence type="ECO:0000313" key="1">
    <source>
        <dbReference type="EMBL" id="PNR46337.1"/>
    </source>
</evidence>
<sequence>MTRFVVGCARMCENAPSNSDQKDWVGYVQRIMRRLSCWLCEDWCTLPNCCLDWALTVASLAQSAQSSLRFVQLCLKLRNSFCYFVFIGTIFPSPPFTSPCLQGLLLSHIFLSMCFHSWMHFLVWF</sequence>
<gene>
    <name evidence="1" type="ORF">PHYPA_013456</name>
</gene>
<protein>
    <submittedName>
        <fullName evidence="1 2">Uncharacterized protein</fullName>
    </submittedName>
</protein>
<dbReference type="Proteomes" id="UP000006727">
    <property type="component" value="Chromosome 10"/>
</dbReference>
<proteinExistence type="predicted"/>
<dbReference type="EMBL" id="ABEU02000010">
    <property type="protein sequence ID" value="PNR46337.1"/>
    <property type="molecule type" value="Genomic_DNA"/>
</dbReference>
<dbReference type="AlphaFoldDB" id="A0A2K1JXT8"/>
<evidence type="ECO:0000313" key="3">
    <source>
        <dbReference type="Proteomes" id="UP000006727"/>
    </source>
</evidence>
<dbReference type="EnsemblPlants" id="Pp3c10_5201V3.1">
    <property type="protein sequence ID" value="PAC:32900066.CDS.1"/>
    <property type="gene ID" value="Pp3c10_5201"/>
</dbReference>
<keyword evidence="3" id="KW-1185">Reference proteome</keyword>
<name>A0A2K1JXT8_PHYPA</name>
<evidence type="ECO:0000313" key="2">
    <source>
        <dbReference type="EnsemblPlants" id="PAC:32900066.CDS.1"/>
    </source>
</evidence>
<dbReference type="Gramene" id="Pp3c10_5201V3.1">
    <property type="protein sequence ID" value="PAC:32900066.CDS.1"/>
    <property type="gene ID" value="Pp3c10_5201"/>
</dbReference>
<accession>A0A2K1JXT8</accession>
<dbReference type="InParanoid" id="A0A2K1JXT8"/>
<reference evidence="1 3" key="1">
    <citation type="journal article" date="2008" name="Science">
        <title>The Physcomitrella genome reveals evolutionary insights into the conquest of land by plants.</title>
        <authorList>
            <person name="Rensing S."/>
            <person name="Lang D."/>
            <person name="Zimmer A."/>
            <person name="Terry A."/>
            <person name="Salamov A."/>
            <person name="Shapiro H."/>
            <person name="Nishiyama T."/>
            <person name="Perroud P.-F."/>
            <person name="Lindquist E."/>
            <person name="Kamisugi Y."/>
            <person name="Tanahashi T."/>
            <person name="Sakakibara K."/>
            <person name="Fujita T."/>
            <person name="Oishi K."/>
            <person name="Shin-I T."/>
            <person name="Kuroki Y."/>
            <person name="Toyoda A."/>
            <person name="Suzuki Y."/>
            <person name="Hashimoto A."/>
            <person name="Yamaguchi K."/>
            <person name="Sugano A."/>
            <person name="Kohara Y."/>
            <person name="Fujiyama A."/>
            <person name="Anterola A."/>
            <person name="Aoki S."/>
            <person name="Ashton N."/>
            <person name="Barbazuk W.B."/>
            <person name="Barker E."/>
            <person name="Bennetzen J."/>
            <person name="Bezanilla M."/>
            <person name="Blankenship R."/>
            <person name="Cho S.H."/>
            <person name="Dutcher S."/>
            <person name="Estelle M."/>
            <person name="Fawcett J.A."/>
            <person name="Gundlach H."/>
            <person name="Hanada K."/>
            <person name="Heyl A."/>
            <person name="Hicks K.A."/>
            <person name="Hugh J."/>
            <person name="Lohr M."/>
            <person name="Mayer K."/>
            <person name="Melkozernov A."/>
            <person name="Murata T."/>
            <person name="Nelson D."/>
            <person name="Pils B."/>
            <person name="Prigge M."/>
            <person name="Reiss B."/>
            <person name="Renner T."/>
            <person name="Rombauts S."/>
            <person name="Rushton P."/>
            <person name="Sanderfoot A."/>
            <person name="Schween G."/>
            <person name="Shiu S.-H."/>
            <person name="Stueber K."/>
            <person name="Theodoulou F.L."/>
            <person name="Tu H."/>
            <person name="Van de Peer Y."/>
            <person name="Verrier P.J."/>
            <person name="Waters E."/>
            <person name="Wood A."/>
            <person name="Yang L."/>
            <person name="Cove D."/>
            <person name="Cuming A."/>
            <person name="Hasebe M."/>
            <person name="Lucas S."/>
            <person name="Mishler D.B."/>
            <person name="Reski R."/>
            <person name="Grigoriev I."/>
            <person name="Quatrano R.S."/>
            <person name="Boore J.L."/>
        </authorList>
    </citation>
    <scope>NUCLEOTIDE SEQUENCE [LARGE SCALE GENOMIC DNA]</scope>
    <source>
        <strain evidence="2 3">cv. Gransden 2004</strain>
    </source>
</reference>
<reference evidence="1 3" key="2">
    <citation type="journal article" date="2018" name="Plant J.">
        <title>The Physcomitrella patens chromosome-scale assembly reveals moss genome structure and evolution.</title>
        <authorList>
            <person name="Lang D."/>
            <person name="Ullrich K.K."/>
            <person name="Murat F."/>
            <person name="Fuchs J."/>
            <person name="Jenkins J."/>
            <person name="Haas F.B."/>
            <person name="Piednoel M."/>
            <person name="Gundlach H."/>
            <person name="Van Bel M."/>
            <person name="Meyberg R."/>
            <person name="Vives C."/>
            <person name="Morata J."/>
            <person name="Symeonidi A."/>
            <person name="Hiss M."/>
            <person name="Muchero W."/>
            <person name="Kamisugi Y."/>
            <person name="Saleh O."/>
            <person name="Blanc G."/>
            <person name="Decker E.L."/>
            <person name="van Gessel N."/>
            <person name="Grimwood J."/>
            <person name="Hayes R.D."/>
            <person name="Graham S.W."/>
            <person name="Gunter L.E."/>
            <person name="McDaniel S.F."/>
            <person name="Hoernstein S.N.W."/>
            <person name="Larsson A."/>
            <person name="Li F.W."/>
            <person name="Perroud P.F."/>
            <person name="Phillips J."/>
            <person name="Ranjan P."/>
            <person name="Rokshar D.S."/>
            <person name="Rothfels C.J."/>
            <person name="Schneider L."/>
            <person name="Shu S."/>
            <person name="Stevenson D.W."/>
            <person name="Thummler F."/>
            <person name="Tillich M."/>
            <person name="Villarreal Aguilar J.C."/>
            <person name="Widiez T."/>
            <person name="Wong G.K."/>
            <person name="Wymore A."/>
            <person name="Zhang Y."/>
            <person name="Zimmer A.D."/>
            <person name="Quatrano R.S."/>
            <person name="Mayer K.F.X."/>
            <person name="Goodstein D."/>
            <person name="Casacuberta J.M."/>
            <person name="Vandepoele K."/>
            <person name="Reski R."/>
            <person name="Cuming A.C."/>
            <person name="Tuskan G.A."/>
            <person name="Maumus F."/>
            <person name="Salse J."/>
            <person name="Schmutz J."/>
            <person name="Rensing S.A."/>
        </authorList>
    </citation>
    <scope>NUCLEOTIDE SEQUENCE [LARGE SCALE GENOMIC DNA]</scope>
    <source>
        <strain evidence="2 3">cv. Gransden 2004</strain>
    </source>
</reference>